<feature type="non-terminal residue" evidence="1">
    <location>
        <position position="130"/>
    </location>
</feature>
<comment type="caution">
    <text evidence="1">The sequence shown here is derived from an EMBL/GenBank/DDBJ whole genome shotgun (WGS) entry which is preliminary data.</text>
</comment>
<sequence length="130" mass="13325">MTLLLPVDGIVRHFSLRDASNGDWAVQGVTLALHPDCSSSPSPGHAEPEECLLLLCGTAGGYLQLHSPQGRLLLRQRLHPGPMRAMQAQPGCLGQAGQAGQAGASVSGVLVGGAVTCTFADAIACVKVSE</sequence>
<dbReference type="EMBL" id="BLLF01000939">
    <property type="protein sequence ID" value="GFH16062.1"/>
    <property type="molecule type" value="Genomic_DNA"/>
</dbReference>
<name>A0A699ZJY3_HAELA</name>
<proteinExistence type="predicted"/>
<evidence type="ECO:0000313" key="1">
    <source>
        <dbReference type="EMBL" id="GFH16062.1"/>
    </source>
</evidence>
<reference evidence="1 2" key="1">
    <citation type="submission" date="2020-02" db="EMBL/GenBank/DDBJ databases">
        <title>Draft genome sequence of Haematococcus lacustris strain NIES-144.</title>
        <authorList>
            <person name="Morimoto D."/>
            <person name="Nakagawa S."/>
            <person name="Yoshida T."/>
            <person name="Sawayama S."/>
        </authorList>
    </citation>
    <scope>NUCLEOTIDE SEQUENCE [LARGE SCALE GENOMIC DNA]</scope>
    <source>
        <strain evidence="1 2">NIES-144</strain>
    </source>
</reference>
<protein>
    <submittedName>
        <fullName evidence="1">Uncharacterized protein</fullName>
    </submittedName>
</protein>
<feature type="non-terminal residue" evidence="1">
    <location>
        <position position="1"/>
    </location>
</feature>
<gene>
    <name evidence="1" type="ORF">HaLaN_12411</name>
</gene>
<accession>A0A699ZJY3</accession>
<dbReference type="AlphaFoldDB" id="A0A699ZJY3"/>
<keyword evidence="2" id="KW-1185">Reference proteome</keyword>
<organism evidence="1 2">
    <name type="scientific">Haematococcus lacustris</name>
    <name type="common">Green alga</name>
    <name type="synonym">Haematococcus pluvialis</name>
    <dbReference type="NCBI Taxonomy" id="44745"/>
    <lineage>
        <taxon>Eukaryota</taxon>
        <taxon>Viridiplantae</taxon>
        <taxon>Chlorophyta</taxon>
        <taxon>core chlorophytes</taxon>
        <taxon>Chlorophyceae</taxon>
        <taxon>CS clade</taxon>
        <taxon>Chlamydomonadales</taxon>
        <taxon>Haematococcaceae</taxon>
        <taxon>Haematococcus</taxon>
    </lineage>
</organism>
<evidence type="ECO:0000313" key="2">
    <source>
        <dbReference type="Proteomes" id="UP000485058"/>
    </source>
</evidence>
<dbReference type="Proteomes" id="UP000485058">
    <property type="component" value="Unassembled WGS sequence"/>
</dbReference>